<evidence type="ECO:0000313" key="1">
    <source>
        <dbReference type="EMBL" id="KZM89830.1"/>
    </source>
</evidence>
<dbReference type="AlphaFoldDB" id="A0A161ZT94"/>
<protein>
    <submittedName>
        <fullName evidence="1">Uncharacterized protein</fullName>
    </submittedName>
</protein>
<proteinExistence type="predicted"/>
<dbReference type="EMBL" id="LNRQ01000006">
    <property type="protein sequence ID" value="KZM89830.1"/>
    <property type="molecule type" value="Genomic_DNA"/>
</dbReference>
<sequence>MPRSWPEKSWIRAPVCGDHVFTVLSADEVSRRAPLSENLTAEMARLWVVRV</sequence>
<accession>A0A161ZT94</accession>
<name>A0A161ZT94_DAUCS</name>
<comment type="caution">
    <text evidence="1">The sequence shown here is derived from an EMBL/GenBank/DDBJ whole genome shotgun (WGS) entry which is preliminary data.</text>
</comment>
<gene>
    <name evidence="1" type="ORF">DCAR_022807</name>
</gene>
<organism evidence="1">
    <name type="scientific">Daucus carota subsp. sativus</name>
    <name type="common">Carrot</name>
    <dbReference type="NCBI Taxonomy" id="79200"/>
    <lineage>
        <taxon>Eukaryota</taxon>
        <taxon>Viridiplantae</taxon>
        <taxon>Streptophyta</taxon>
        <taxon>Embryophyta</taxon>
        <taxon>Tracheophyta</taxon>
        <taxon>Spermatophyta</taxon>
        <taxon>Magnoliopsida</taxon>
        <taxon>eudicotyledons</taxon>
        <taxon>Gunneridae</taxon>
        <taxon>Pentapetalae</taxon>
        <taxon>asterids</taxon>
        <taxon>campanulids</taxon>
        <taxon>Apiales</taxon>
        <taxon>Apiaceae</taxon>
        <taxon>Apioideae</taxon>
        <taxon>Scandiceae</taxon>
        <taxon>Daucinae</taxon>
        <taxon>Daucus</taxon>
        <taxon>Daucus sect. Daucus</taxon>
    </lineage>
</organism>
<reference evidence="1" key="1">
    <citation type="journal article" date="2016" name="Nat. Genet.">
        <title>A high-quality carrot genome assembly provides new insights into carotenoid accumulation and asterid genome evolution.</title>
        <authorList>
            <person name="Iorizzo M."/>
            <person name="Ellison S."/>
            <person name="Senalik D."/>
            <person name="Zeng P."/>
            <person name="Satapoomin P."/>
            <person name="Huang J."/>
            <person name="Bowman M."/>
            <person name="Iovene M."/>
            <person name="Sanseverino W."/>
            <person name="Cavagnaro P."/>
            <person name="Yildiz M."/>
            <person name="Macko-Podgorni A."/>
            <person name="Moranska E."/>
            <person name="Grzebelus E."/>
            <person name="Grzebelus D."/>
            <person name="Ashrafi H."/>
            <person name="Zheng Z."/>
            <person name="Cheng S."/>
            <person name="Spooner D."/>
            <person name="Van Deynze A."/>
            <person name="Simon P."/>
        </authorList>
    </citation>
    <scope>NUCLEOTIDE SEQUENCE [LARGE SCALE GENOMIC DNA]</scope>
    <source>
        <tissue evidence="1">Leaf</tissue>
    </source>
</reference>
<dbReference type="Gramene" id="KZM89830">
    <property type="protein sequence ID" value="KZM89830"/>
    <property type="gene ID" value="DCAR_022807"/>
</dbReference>